<dbReference type="EC" id="1.3.-.-" evidence="9"/>
<comment type="caution">
    <text evidence="11">The sequence shown here is derived from an EMBL/GenBank/DDBJ whole genome shotgun (WGS) entry which is preliminary data.</text>
</comment>
<dbReference type="Pfam" id="PF01180">
    <property type="entry name" value="DHO_dh"/>
    <property type="match status" value="1"/>
</dbReference>
<organism evidence="11">
    <name type="scientific">Mesoaciditoga lauensis</name>
    <dbReference type="NCBI Taxonomy" id="1495039"/>
    <lineage>
        <taxon>Bacteria</taxon>
        <taxon>Thermotogati</taxon>
        <taxon>Thermotogota</taxon>
        <taxon>Thermotogae</taxon>
        <taxon>Mesoaciditogales</taxon>
        <taxon>Mesoaciditogaceae</taxon>
        <taxon>Mesoaciditoga</taxon>
    </lineage>
</organism>
<dbReference type="GO" id="GO:0006207">
    <property type="term" value="P:'de novo' pyrimidine nucleobase biosynthetic process"/>
    <property type="evidence" value="ECO:0007669"/>
    <property type="project" value="TreeGrafter"/>
</dbReference>
<dbReference type="SUPFAM" id="SSF51395">
    <property type="entry name" value="FMN-linked oxidoreductases"/>
    <property type="match status" value="1"/>
</dbReference>
<comment type="pathway">
    <text evidence="2 9">Pyrimidine metabolism; UMP biosynthesis via de novo pathway.</text>
</comment>
<dbReference type="UniPathway" id="UPA00070"/>
<feature type="binding site" evidence="9">
    <location>
        <position position="216"/>
    </location>
    <ligand>
        <name>FMN</name>
        <dbReference type="ChEBI" id="CHEBI:58210"/>
    </ligand>
</feature>
<evidence type="ECO:0000256" key="2">
    <source>
        <dbReference type="ARBA" id="ARBA00004725"/>
    </source>
</evidence>
<comment type="subcellular location">
    <subcellularLocation>
        <location evidence="1 9">Cytoplasm</location>
    </subcellularLocation>
</comment>
<evidence type="ECO:0000256" key="3">
    <source>
        <dbReference type="ARBA" id="ARBA00008008"/>
    </source>
</evidence>
<evidence type="ECO:0000256" key="1">
    <source>
        <dbReference type="ARBA" id="ARBA00004496"/>
    </source>
</evidence>
<comment type="catalytic activity">
    <reaction evidence="9">
        <text>(S)-dihydroorotate + A = orotate + AH2</text>
        <dbReference type="Rhea" id="RHEA:18073"/>
        <dbReference type="ChEBI" id="CHEBI:13193"/>
        <dbReference type="ChEBI" id="CHEBI:17499"/>
        <dbReference type="ChEBI" id="CHEBI:30839"/>
        <dbReference type="ChEBI" id="CHEBI:30864"/>
    </reaction>
</comment>
<feature type="domain" description="Dihydroorotate dehydrogenase catalytic" evidence="10">
    <location>
        <begin position="9"/>
        <end position="286"/>
    </location>
</feature>
<protein>
    <recommendedName>
        <fullName evidence="9">Dihydroorotate dehydrogenase</fullName>
        <shortName evidence="9">DHOD</shortName>
        <shortName evidence="9">DHODase</shortName>
        <shortName evidence="9">DHOdehase</shortName>
        <ecNumber evidence="9">1.3.-.-</ecNumber>
    </recommendedName>
</protein>
<reference evidence="11" key="1">
    <citation type="journal article" date="2020" name="mSystems">
        <title>Genome- and Community-Level Interaction Insights into Carbon Utilization and Element Cycling Functions of Hydrothermarchaeota in Hydrothermal Sediment.</title>
        <authorList>
            <person name="Zhou Z."/>
            <person name="Liu Y."/>
            <person name="Xu W."/>
            <person name="Pan J."/>
            <person name="Luo Z.H."/>
            <person name="Li M."/>
        </authorList>
    </citation>
    <scope>NUCLEOTIDE SEQUENCE [LARGE SCALE GENOMIC DNA]</scope>
    <source>
        <strain evidence="11">SpSt-966</strain>
    </source>
</reference>
<evidence type="ECO:0000259" key="10">
    <source>
        <dbReference type="Pfam" id="PF01180"/>
    </source>
</evidence>
<keyword evidence="7 9" id="KW-0665">Pyrimidine biosynthesis</keyword>
<dbReference type="AlphaFoldDB" id="A0A7V3REH9"/>
<dbReference type="PANTHER" id="PTHR48109">
    <property type="entry name" value="DIHYDROOROTATE DEHYDROGENASE (QUINONE), MITOCHONDRIAL-RELATED"/>
    <property type="match status" value="1"/>
</dbReference>
<evidence type="ECO:0000256" key="8">
    <source>
        <dbReference type="ARBA" id="ARBA00023002"/>
    </source>
</evidence>
<feature type="active site" description="Nucleophile" evidence="9">
    <location>
        <position position="132"/>
    </location>
</feature>
<keyword evidence="6 9" id="KW-0288">FMN</keyword>
<dbReference type="EMBL" id="DTPE01000156">
    <property type="protein sequence ID" value="HGE75204.1"/>
    <property type="molecule type" value="Genomic_DNA"/>
</dbReference>
<evidence type="ECO:0000256" key="9">
    <source>
        <dbReference type="HAMAP-Rule" id="MF_00224"/>
    </source>
</evidence>
<dbReference type="GO" id="GO:0005737">
    <property type="term" value="C:cytoplasm"/>
    <property type="evidence" value="ECO:0007669"/>
    <property type="project" value="UniProtKB-SubCell"/>
</dbReference>
<feature type="binding site" evidence="9">
    <location>
        <begin position="265"/>
        <end position="266"/>
    </location>
    <ligand>
        <name>FMN</name>
        <dbReference type="ChEBI" id="CHEBI:58210"/>
    </ligand>
</feature>
<feature type="binding site" evidence="9">
    <location>
        <begin position="243"/>
        <end position="244"/>
    </location>
    <ligand>
        <name>FMN</name>
        <dbReference type="ChEBI" id="CHEBI:58210"/>
    </ligand>
</feature>
<comment type="caution">
    <text evidence="9">Lacks conserved residue(s) required for the propagation of feature annotation.</text>
</comment>
<accession>A0A7V3REH9</accession>
<comment type="cofactor">
    <cofactor evidence="9">
        <name>FMN</name>
        <dbReference type="ChEBI" id="CHEBI:58210"/>
    </cofactor>
    <text evidence="9">Binds 1 FMN per subunit.</text>
</comment>
<feature type="binding site" evidence="9">
    <location>
        <position position="129"/>
    </location>
    <ligand>
        <name>FMN</name>
        <dbReference type="ChEBI" id="CHEBI:58210"/>
    </ligand>
</feature>
<evidence type="ECO:0000313" key="11">
    <source>
        <dbReference type="EMBL" id="HGE75204.1"/>
    </source>
</evidence>
<dbReference type="InterPro" id="IPR012135">
    <property type="entry name" value="Dihydroorotate_DH_1_2"/>
</dbReference>
<gene>
    <name evidence="9" type="primary">pyrD</name>
    <name evidence="11" type="ORF">ENX73_03670</name>
</gene>
<evidence type="ECO:0000256" key="4">
    <source>
        <dbReference type="ARBA" id="ARBA00022490"/>
    </source>
</evidence>
<feature type="binding site" evidence="9">
    <location>
        <position position="165"/>
    </location>
    <ligand>
        <name>FMN</name>
        <dbReference type="ChEBI" id="CHEBI:58210"/>
    </ligand>
</feature>
<dbReference type="InterPro" id="IPR013785">
    <property type="entry name" value="Aldolase_TIM"/>
</dbReference>
<proteinExistence type="inferred from homology"/>
<dbReference type="Gene3D" id="3.20.20.70">
    <property type="entry name" value="Aldolase class I"/>
    <property type="match status" value="1"/>
</dbReference>
<dbReference type="HAMAP" id="MF_00224">
    <property type="entry name" value="DHO_dh_type1"/>
    <property type="match status" value="1"/>
</dbReference>
<feature type="binding site" evidence="9">
    <location>
        <position position="26"/>
    </location>
    <ligand>
        <name>FMN</name>
        <dbReference type="ChEBI" id="CHEBI:58210"/>
    </ligand>
</feature>
<dbReference type="InterPro" id="IPR024920">
    <property type="entry name" value="Dihydroorotate_DH_1"/>
</dbReference>
<name>A0A7V3REH9_9BACT</name>
<evidence type="ECO:0000256" key="7">
    <source>
        <dbReference type="ARBA" id="ARBA00022975"/>
    </source>
</evidence>
<comment type="similarity">
    <text evidence="3 9">Belongs to the dihydroorotate dehydrogenase family. Type 1 subfamily.</text>
</comment>
<dbReference type="PIRSF" id="PIRSF000164">
    <property type="entry name" value="DHO_oxidase"/>
    <property type="match status" value="1"/>
</dbReference>
<feature type="binding site" evidence="9">
    <location>
        <begin position="74"/>
        <end position="78"/>
    </location>
    <ligand>
        <name>substrate</name>
    </ligand>
</feature>
<keyword evidence="4 9" id="KW-0963">Cytoplasm</keyword>
<dbReference type="InterPro" id="IPR005720">
    <property type="entry name" value="Dihydroorotate_DH_cat"/>
</dbReference>
<feature type="binding site" evidence="9">
    <location>
        <begin position="50"/>
        <end position="51"/>
    </location>
    <ligand>
        <name>FMN</name>
        <dbReference type="ChEBI" id="CHEBI:58210"/>
    </ligand>
</feature>
<dbReference type="InterPro" id="IPR050074">
    <property type="entry name" value="DHO_dehydrogenase"/>
</dbReference>
<dbReference type="GO" id="GO:0044205">
    <property type="term" value="P:'de novo' UMP biosynthetic process"/>
    <property type="evidence" value="ECO:0007669"/>
    <property type="project" value="UniProtKB-UniRule"/>
</dbReference>
<sequence>MGGGSRVDLSLRIKGIEFKNPIVIASGPLGFGEEFFKYISSSFIGGFTTKTITLNPVIGNKPPRLVYVEDGLLNSIGLQNPGLDAFIINYAPHLPESCVRIISVGGEKAEDFARVTEGVDSFADMIEINLSCPNVGGQTIVSDLKSAKAVVSACRKSTKKPLIAKLSPDEDPVIQARMAVDAGADVVNIGNSIQGARFNVDSGRPFLKNVKGGLSGPAFMPVILLKVYQIKDAFPDLPVIGLGGVRKAEDIVEYAIAGASLAGIGSSAMINPDNVRIIYENLQKFMDKRGFNFREMIGIAHRGGFV</sequence>
<evidence type="ECO:0000256" key="6">
    <source>
        <dbReference type="ARBA" id="ARBA00022643"/>
    </source>
</evidence>
<dbReference type="PANTHER" id="PTHR48109:SF1">
    <property type="entry name" value="DIHYDROOROTATE DEHYDROGENASE (FUMARATE)"/>
    <property type="match status" value="1"/>
</dbReference>
<dbReference type="GO" id="GO:0004152">
    <property type="term" value="F:dihydroorotate dehydrogenase activity"/>
    <property type="evidence" value="ECO:0007669"/>
    <property type="project" value="UniProtKB-UniRule"/>
</dbReference>
<feature type="binding site" evidence="9">
    <location>
        <position position="129"/>
    </location>
    <ligand>
        <name>substrate</name>
    </ligand>
</feature>
<keyword evidence="5 9" id="KW-0285">Flavoprotein</keyword>
<dbReference type="NCBIfam" id="NF005574">
    <property type="entry name" value="PRK07259.1"/>
    <property type="match status" value="1"/>
</dbReference>
<keyword evidence="8 9" id="KW-0560">Oxidoreductase</keyword>
<feature type="binding site" evidence="9">
    <location>
        <position position="50"/>
    </location>
    <ligand>
        <name>substrate</name>
    </ligand>
</feature>
<evidence type="ECO:0000256" key="5">
    <source>
        <dbReference type="ARBA" id="ARBA00022630"/>
    </source>
</evidence>
<feature type="binding site" evidence="9">
    <location>
        <begin position="191"/>
        <end position="192"/>
    </location>
    <ligand>
        <name>substrate</name>
    </ligand>
</feature>
<comment type="function">
    <text evidence="9">Catalyzes the conversion of dihydroorotate to orotate.</text>
</comment>